<dbReference type="EMBL" id="MVHH01000020">
    <property type="protein sequence ID" value="OQZ96867.1"/>
    <property type="molecule type" value="Genomic_DNA"/>
</dbReference>
<name>A0A0F5MQG9_9MYCO</name>
<evidence type="ECO:0000256" key="1">
    <source>
        <dbReference type="ARBA" id="ARBA00010652"/>
    </source>
</evidence>
<dbReference type="OrthoDB" id="4753487at2"/>
<reference evidence="5" key="2">
    <citation type="submission" date="2015-04" db="EMBL/GenBank/DDBJ databases">
        <title>Genome sequence of Mycobacterium arupense strain GUC1.</title>
        <authorList>
            <person name="Greninger A.L."/>
            <person name="Cunningham G."/>
            <person name="Chiu C.Y."/>
            <person name="Miller S."/>
        </authorList>
    </citation>
    <scope>NUCLEOTIDE SEQUENCE</scope>
    <source>
        <strain evidence="5">GUC1</strain>
    </source>
</reference>
<dbReference type="SUPFAM" id="SSF140459">
    <property type="entry name" value="PE/PPE dimer-like"/>
    <property type="match status" value="1"/>
</dbReference>
<evidence type="ECO:0000256" key="2">
    <source>
        <dbReference type="SAM" id="MobiDB-lite"/>
    </source>
</evidence>
<dbReference type="EMBL" id="LASW01000196">
    <property type="protein sequence ID" value="KKB97078.1"/>
    <property type="molecule type" value="Genomic_DNA"/>
</dbReference>
<protein>
    <submittedName>
        <fullName evidence="6">PPE family protein</fullName>
    </submittedName>
</protein>
<evidence type="ECO:0000313" key="7">
    <source>
        <dbReference type="Proteomes" id="UP000034416"/>
    </source>
</evidence>
<organism evidence="5 7">
    <name type="scientific">Mycolicibacter arupensis</name>
    <dbReference type="NCBI Taxonomy" id="342002"/>
    <lineage>
        <taxon>Bacteria</taxon>
        <taxon>Bacillati</taxon>
        <taxon>Actinomycetota</taxon>
        <taxon>Actinomycetes</taxon>
        <taxon>Mycobacteriales</taxon>
        <taxon>Mycobacteriaceae</taxon>
        <taxon>Mycolicibacter</taxon>
    </lineage>
</organism>
<evidence type="ECO:0000313" key="5">
    <source>
        <dbReference type="EMBL" id="KKB97078.1"/>
    </source>
</evidence>
<keyword evidence="8" id="KW-1185">Reference proteome</keyword>
<dbReference type="Gene3D" id="1.20.1260.20">
    <property type="entry name" value="PPE superfamily"/>
    <property type="match status" value="1"/>
</dbReference>
<dbReference type="PATRIC" id="fig|342002.3.peg.116"/>
<feature type="region of interest" description="Disordered" evidence="2">
    <location>
        <begin position="386"/>
        <end position="431"/>
    </location>
</feature>
<dbReference type="PANTHER" id="PTHR46766:SF1">
    <property type="entry name" value="GLUTAMINE-RICH PROTEIN 2"/>
    <property type="match status" value="1"/>
</dbReference>
<feature type="compositionally biased region" description="Basic residues" evidence="2">
    <location>
        <begin position="418"/>
        <end position="428"/>
    </location>
</feature>
<dbReference type="InterPro" id="IPR043641">
    <property type="entry name" value="PPE-PPW_C"/>
</dbReference>
<comment type="caution">
    <text evidence="5">The sequence shown here is derived from an EMBL/GenBank/DDBJ whole genome shotgun (WGS) entry which is preliminary data.</text>
</comment>
<accession>A0A0F5MQG9</accession>
<reference evidence="6 8" key="3">
    <citation type="submission" date="2016-12" db="EMBL/GenBank/DDBJ databases">
        <title>The new phylogeny of genus Mycobacterium.</title>
        <authorList>
            <person name="Tortoli E."/>
            <person name="Trovato A."/>
            <person name="Cirillo D.M."/>
        </authorList>
    </citation>
    <scope>NUCLEOTIDE SEQUENCE [LARGE SCALE GENOMIC DNA]</scope>
    <source>
        <strain evidence="6 8">DSM 44942</strain>
    </source>
</reference>
<evidence type="ECO:0000313" key="8">
    <source>
        <dbReference type="Proteomes" id="UP000192327"/>
    </source>
</evidence>
<dbReference type="Pfam" id="PF18878">
    <property type="entry name" value="PPE-PPW"/>
    <property type="match status" value="1"/>
</dbReference>
<feature type="region of interest" description="Disordered" evidence="2">
    <location>
        <begin position="448"/>
        <end position="471"/>
    </location>
</feature>
<feature type="domain" description="PPE-PPW subfamily C-terminal" evidence="4">
    <location>
        <begin position="457"/>
        <end position="502"/>
    </location>
</feature>
<dbReference type="PANTHER" id="PTHR46766">
    <property type="entry name" value="GLUTAMINE-RICH PROTEIN 2"/>
    <property type="match status" value="1"/>
</dbReference>
<dbReference type="InterPro" id="IPR038332">
    <property type="entry name" value="PPE_sf"/>
</dbReference>
<sequence>MTAPVWLASPPEVHSALLSAGPGVGPLLESASAYSAISSEYAAVAAELDAVLAGVRAASWQGPSAQQYAAAHLPYLSWLIESSAQSASAASLHQSAAAAYTAALAGMPTLAELGTNHAVHATLVATNFFGINTIPIAVNEADYARMWIQAAEMMSVYHGVATAALAAVPAAAPAPPILNPGAAEAAAPSLEQQIADLLKQYNMGFADPIARWLWSQLGVDGYPIEAFPFASSVTQMLLQIPGMTPILAGALGWSTFHTLMLVWPMGQIAVQLAIPIMLAAAPALAAAAGLGALGAIGAVGTGQVADPPLPIPMGSVSPSLPPTVPVPTGAEACACADPISSAGATTPSTVSAGLPAGGGAAGGGPGVGFGPTSCLYLVGSASASARRSSGARRSRSAEEDASESQGAPGEATTQALAAKRRQRRRAKQRGFGDEYMDMDMDIDVRPDWGTPSDRAGASQSGAGPLGFAGTAADTHRRAAGIAVLTGDGLDAEPRMPMLPGSWGDETG</sequence>
<evidence type="ECO:0000259" key="4">
    <source>
        <dbReference type="Pfam" id="PF18878"/>
    </source>
</evidence>
<evidence type="ECO:0000259" key="3">
    <source>
        <dbReference type="Pfam" id="PF00823"/>
    </source>
</evidence>
<gene>
    <name evidence="6" type="ORF">BST15_11360</name>
    <name evidence="5" type="ORF">WR43_20685</name>
</gene>
<evidence type="ECO:0000313" key="6">
    <source>
        <dbReference type="EMBL" id="OQZ96867.1"/>
    </source>
</evidence>
<dbReference type="Proteomes" id="UP000034416">
    <property type="component" value="Unassembled WGS sequence"/>
</dbReference>
<dbReference type="GO" id="GO:0052572">
    <property type="term" value="P:response to host immune response"/>
    <property type="evidence" value="ECO:0007669"/>
    <property type="project" value="TreeGrafter"/>
</dbReference>
<dbReference type="Pfam" id="PF00823">
    <property type="entry name" value="PPE"/>
    <property type="match status" value="1"/>
</dbReference>
<feature type="region of interest" description="Disordered" evidence="2">
    <location>
        <begin position="488"/>
        <end position="507"/>
    </location>
</feature>
<comment type="similarity">
    <text evidence="1">Belongs to the mycobacterial PPE family.</text>
</comment>
<proteinExistence type="inferred from homology"/>
<dbReference type="InterPro" id="IPR000030">
    <property type="entry name" value="PPE_dom"/>
</dbReference>
<dbReference type="AlphaFoldDB" id="A0A0F5MQG9"/>
<feature type="domain" description="PPE" evidence="3">
    <location>
        <begin position="6"/>
        <end position="169"/>
    </location>
</feature>
<dbReference type="Proteomes" id="UP000192327">
    <property type="component" value="Unassembled WGS sequence"/>
</dbReference>
<reference evidence="7" key="1">
    <citation type="submission" date="2015-04" db="EMBL/GenBank/DDBJ databases">
        <title>Genome sequence of Mycobacterium arupense GUC1.</title>
        <authorList>
            <person name="Greninger A.L."/>
            <person name="Cunningham G."/>
            <person name="Chiu C.Y."/>
            <person name="Miller S."/>
        </authorList>
    </citation>
    <scope>NUCLEOTIDE SEQUENCE [LARGE SCALE GENOMIC DNA]</scope>
    <source>
        <strain evidence="7">GUC1</strain>
    </source>
</reference>
<dbReference type="RefSeq" id="WP_046191496.1">
    <property type="nucleotide sequence ID" value="NZ_JACKUJ010000046.1"/>
</dbReference>